<feature type="domain" description="Protein kinase" evidence="6">
    <location>
        <begin position="7"/>
        <end position="294"/>
    </location>
</feature>
<dbReference type="GO" id="GO:0004674">
    <property type="term" value="F:protein serine/threonine kinase activity"/>
    <property type="evidence" value="ECO:0007669"/>
    <property type="project" value="InterPro"/>
</dbReference>
<dbReference type="GO" id="GO:0010506">
    <property type="term" value="P:regulation of autophagy"/>
    <property type="evidence" value="ECO:0007669"/>
    <property type="project" value="InterPro"/>
</dbReference>
<feature type="compositionally biased region" description="Polar residues" evidence="5">
    <location>
        <begin position="458"/>
        <end position="470"/>
    </location>
</feature>
<dbReference type="GO" id="GO:0000045">
    <property type="term" value="P:autophagosome assembly"/>
    <property type="evidence" value="ECO:0007669"/>
    <property type="project" value="TreeGrafter"/>
</dbReference>
<dbReference type="InterPro" id="IPR000719">
    <property type="entry name" value="Prot_kinase_dom"/>
</dbReference>
<keyword evidence="4" id="KW-0067">ATP-binding</keyword>
<dbReference type="Proteomes" id="UP001295684">
    <property type="component" value="Unassembled WGS sequence"/>
</dbReference>
<sequence length="495" mass="56093">MKTIGNFRLIEKLGWGTYGTVSLCEIIQEQDLDSRFKEKMRKDGGIACKMINLQKLNSKCQEYLLQEIKIMKAINHPNILRFYTALKTKDNIYMFVEFCNGGDLSRFLDLKGGRLSQDLVRKIVKQIASGLCYLNQNKTMHRDLKLPNIMVNFPQKTSSEVTPAEYIKEFNYKNDEMEIIIGDLGFAKSLNDTEIATSWLGTPVNMAPEILNKNPYTSKVDIWSLGIMVYELLVGFTPFIGRRMSELTRKVNKGEYGVPQDINLSLSCIDFLSKCLQLDPIKNFSLCSPKSPIPCRRCCLRESQSVSPISSEATLAPYKEIIEEFSAEVETSEDANLPEDSSLANPTENIWEEDYENLLESRNATINSPPIFSNKDALFCKEKKQDHEESKSNYFQRLNQSPCKISPKKQPALNKTCQKELEVSLMLSKIDSALISKSKTPIIGAQKSGRSRNDTFDNRNGLSNDPSTFSNTIRGSRKRYFLTNTGFNSFCASGN</sequence>
<keyword evidence="1" id="KW-0808">Transferase</keyword>
<dbReference type="SUPFAM" id="SSF56112">
    <property type="entry name" value="Protein kinase-like (PK-like)"/>
    <property type="match status" value="1"/>
</dbReference>
<dbReference type="SMART" id="SM00220">
    <property type="entry name" value="S_TKc"/>
    <property type="match status" value="1"/>
</dbReference>
<evidence type="ECO:0000259" key="6">
    <source>
        <dbReference type="PROSITE" id="PS50011"/>
    </source>
</evidence>
<dbReference type="PANTHER" id="PTHR24348:SF22">
    <property type="entry name" value="NON-SPECIFIC SERINE_THREONINE PROTEIN KINASE"/>
    <property type="match status" value="1"/>
</dbReference>
<reference evidence="7" key="1">
    <citation type="submission" date="2023-07" db="EMBL/GenBank/DDBJ databases">
        <authorList>
            <consortium name="AG Swart"/>
            <person name="Singh M."/>
            <person name="Singh A."/>
            <person name="Seah K."/>
            <person name="Emmerich C."/>
        </authorList>
    </citation>
    <scope>NUCLEOTIDE SEQUENCE</scope>
    <source>
        <strain evidence="7">DP1</strain>
    </source>
</reference>
<gene>
    <name evidence="7" type="ORF">ECRASSUSDP1_LOCUS4103</name>
</gene>
<evidence type="ECO:0000256" key="3">
    <source>
        <dbReference type="ARBA" id="ARBA00022777"/>
    </source>
</evidence>
<keyword evidence="2" id="KW-0547">Nucleotide-binding</keyword>
<evidence type="ECO:0000256" key="4">
    <source>
        <dbReference type="ARBA" id="ARBA00022840"/>
    </source>
</evidence>
<keyword evidence="3" id="KW-0418">Kinase</keyword>
<organism evidence="7 8">
    <name type="scientific">Euplotes crassus</name>
    <dbReference type="NCBI Taxonomy" id="5936"/>
    <lineage>
        <taxon>Eukaryota</taxon>
        <taxon>Sar</taxon>
        <taxon>Alveolata</taxon>
        <taxon>Ciliophora</taxon>
        <taxon>Intramacronucleata</taxon>
        <taxon>Spirotrichea</taxon>
        <taxon>Hypotrichia</taxon>
        <taxon>Euplotida</taxon>
        <taxon>Euplotidae</taxon>
        <taxon>Moneuplotes</taxon>
    </lineage>
</organism>
<dbReference type="PROSITE" id="PS50011">
    <property type="entry name" value="PROTEIN_KINASE_DOM"/>
    <property type="match status" value="1"/>
</dbReference>
<proteinExistence type="predicted"/>
<dbReference type="InterPro" id="IPR045269">
    <property type="entry name" value="Atg1-like"/>
</dbReference>
<feature type="region of interest" description="Disordered" evidence="5">
    <location>
        <begin position="445"/>
        <end position="470"/>
    </location>
</feature>
<dbReference type="PANTHER" id="PTHR24348">
    <property type="entry name" value="SERINE/THREONINE-PROTEIN KINASE UNC-51-RELATED"/>
    <property type="match status" value="1"/>
</dbReference>
<dbReference type="AlphaFoldDB" id="A0AAD1X9L4"/>
<evidence type="ECO:0000256" key="2">
    <source>
        <dbReference type="ARBA" id="ARBA00022741"/>
    </source>
</evidence>
<evidence type="ECO:0000313" key="7">
    <source>
        <dbReference type="EMBL" id="CAI2362776.1"/>
    </source>
</evidence>
<dbReference type="GO" id="GO:0005829">
    <property type="term" value="C:cytosol"/>
    <property type="evidence" value="ECO:0007669"/>
    <property type="project" value="TreeGrafter"/>
</dbReference>
<keyword evidence="8" id="KW-1185">Reference proteome</keyword>
<dbReference type="GO" id="GO:0016020">
    <property type="term" value="C:membrane"/>
    <property type="evidence" value="ECO:0007669"/>
    <property type="project" value="TreeGrafter"/>
</dbReference>
<dbReference type="Pfam" id="PF00069">
    <property type="entry name" value="Pkinase"/>
    <property type="match status" value="1"/>
</dbReference>
<dbReference type="GO" id="GO:0005776">
    <property type="term" value="C:autophagosome"/>
    <property type="evidence" value="ECO:0007669"/>
    <property type="project" value="TreeGrafter"/>
</dbReference>
<evidence type="ECO:0000313" key="8">
    <source>
        <dbReference type="Proteomes" id="UP001295684"/>
    </source>
</evidence>
<comment type="caution">
    <text evidence="7">The sequence shown here is derived from an EMBL/GenBank/DDBJ whole genome shotgun (WGS) entry which is preliminary data.</text>
</comment>
<dbReference type="GO" id="GO:0005524">
    <property type="term" value="F:ATP binding"/>
    <property type="evidence" value="ECO:0007669"/>
    <property type="project" value="UniProtKB-KW"/>
</dbReference>
<evidence type="ECO:0000256" key="1">
    <source>
        <dbReference type="ARBA" id="ARBA00022679"/>
    </source>
</evidence>
<dbReference type="GO" id="GO:0000407">
    <property type="term" value="C:phagophore assembly site"/>
    <property type="evidence" value="ECO:0007669"/>
    <property type="project" value="TreeGrafter"/>
</dbReference>
<evidence type="ECO:0000256" key="5">
    <source>
        <dbReference type="SAM" id="MobiDB-lite"/>
    </source>
</evidence>
<dbReference type="InterPro" id="IPR011009">
    <property type="entry name" value="Kinase-like_dom_sf"/>
</dbReference>
<dbReference type="EMBL" id="CAMPGE010003931">
    <property type="protein sequence ID" value="CAI2362776.1"/>
    <property type="molecule type" value="Genomic_DNA"/>
</dbReference>
<accession>A0AAD1X9L4</accession>
<protein>
    <recommendedName>
        <fullName evidence="6">Protein kinase domain-containing protein</fullName>
    </recommendedName>
</protein>
<name>A0AAD1X9L4_EUPCR</name>
<dbReference type="Gene3D" id="1.10.510.10">
    <property type="entry name" value="Transferase(Phosphotransferase) domain 1"/>
    <property type="match status" value="1"/>
</dbReference>